<feature type="compositionally biased region" description="Low complexity" evidence="4">
    <location>
        <begin position="166"/>
        <end position="175"/>
    </location>
</feature>
<feature type="compositionally biased region" description="Basic residues" evidence="4">
    <location>
        <begin position="191"/>
        <end position="201"/>
    </location>
</feature>
<name>A0A0C6F1Q2_9HYPH</name>
<dbReference type="GO" id="GO:0046872">
    <property type="term" value="F:metal ion binding"/>
    <property type="evidence" value="ECO:0007669"/>
    <property type="project" value="UniProtKB-KW"/>
</dbReference>
<feature type="compositionally biased region" description="Basic and acidic residues" evidence="4">
    <location>
        <begin position="141"/>
        <end position="158"/>
    </location>
</feature>
<sequence length="631" mass="67694">MGRGGELLLPALGLRRAPARPLRGEPGLHRPRLAPQRGDELRPLGPAGPVGQPHHLRLGRAGAGQPGPRHVRLGRRADELHHVLRLPRRGRAALAPVAGGAPRHRQGHHPLPRGLLAGLPDVGRSPGPAARLRPRLPAQQGREDVEVARQRRRPDGARRGLRRRPLALLHAARGAVRPGRQLLARGDRQPPQRRPRQRPRQPRPALADHDRPQLRRPNPRTLPASRRAVRRRPGAAGAGRRAAGEGEGADAGPRPARGAGRDLGGRGGGQPLLRRPGALGPAQDRPGPDGGGAVHHRRGAAGGGHPGPALHPERRRPAPRPAGGGARRAQPRRHRAGSPPRARHGPAGAEPDLPALRGARGVSPVDSPRGVSLVDSHCHLDSPGLAERLPEVLARAKSAGIDRMVTISTRVARFETYRRLSEAHPEVLFTIGTHPHQAGEEPDVPAAEIVALSRHPRCIGIGEAGLDYHYDYAPRDVQQKVFRTHIAAARESGLPLVIHAREADEDVAAILTEEMARGPFKAVLHCFSSGRRLAEVGVELGLFVSFSGIVTFRNSDEIRDIARGVPHDRLLVETDAPYLAPVPHRGRPNEPAFVADTARVLAETVGLAPEALAALTTANFYRLFDKAAAHS</sequence>
<dbReference type="PROSITE" id="PS01137">
    <property type="entry name" value="TATD_1"/>
    <property type="match status" value="1"/>
</dbReference>
<dbReference type="Gene3D" id="3.20.20.140">
    <property type="entry name" value="Metal-dependent hydrolases"/>
    <property type="match status" value="1"/>
</dbReference>
<evidence type="ECO:0000256" key="4">
    <source>
        <dbReference type="SAM" id="MobiDB-lite"/>
    </source>
</evidence>
<reference evidence="6" key="2">
    <citation type="submission" date="2015-01" db="EMBL/GenBank/DDBJ databases">
        <title>Complete genome sequence of Methylobacterium aquaticum strain 22A.</title>
        <authorList>
            <person name="Tani A."/>
            <person name="Ogura Y."/>
            <person name="Hayashi T."/>
        </authorList>
    </citation>
    <scope>NUCLEOTIDE SEQUENCE [LARGE SCALE GENOMIC DNA]</scope>
    <source>
        <strain evidence="6">MA-22A</strain>
    </source>
</reference>
<keyword evidence="3" id="KW-0378">Hydrolase</keyword>
<dbReference type="AlphaFoldDB" id="A0A0C6F1Q2"/>
<protein>
    <submittedName>
        <fullName evidence="5">LuxR family transcriptional regulator</fullName>
    </submittedName>
</protein>
<dbReference type="EMBL" id="AP014704">
    <property type="protein sequence ID" value="BAQ46551.1"/>
    <property type="molecule type" value="Genomic_DNA"/>
</dbReference>
<dbReference type="InterPro" id="IPR032466">
    <property type="entry name" value="Metal_Hydrolase"/>
</dbReference>
<dbReference type="InterPro" id="IPR001130">
    <property type="entry name" value="TatD-like"/>
</dbReference>
<reference evidence="5 6" key="1">
    <citation type="journal article" date="2015" name="Genome Announc.">
        <title>Complete Genome Sequence of Methylobacterium aquaticum Strain 22A, Isolated from Racomitrium japonicum Moss.</title>
        <authorList>
            <person name="Tani A."/>
            <person name="Ogura Y."/>
            <person name="Hayashi T."/>
            <person name="Kimbara K."/>
        </authorList>
    </citation>
    <scope>NUCLEOTIDE SEQUENCE [LARGE SCALE GENOMIC DNA]</scope>
    <source>
        <strain evidence="5 6">MA-22A</strain>
    </source>
</reference>
<feature type="compositionally biased region" description="Low complexity" evidence="4">
    <location>
        <begin position="128"/>
        <end position="138"/>
    </location>
</feature>
<feature type="compositionally biased region" description="Low complexity" evidence="4">
    <location>
        <begin position="271"/>
        <end position="282"/>
    </location>
</feature>
<evidence type="ECO:0000313" key="6">
    <source>
        <dbReference type="Proteomes" id="UP000061432"/>
    </source>
</evidence>
<dbReference type="CDD" id="cd01310">
    <property type="entry name" value="TatD_DNAse"/>
    <property type="match status" value="1"/>
</dbReference>
<dbReference type="PROSITE" id="PS01090">
    <property type="entry name" value="TATD_2"/>
    <property type="match status" value="1"/>
</dbReference>
<dbReference type="GO" id="GO:0004536">
    <property type="term" value="F:DNA nuclease activity"/>
    <property type="evidence" value="ECO:0007669"/>
    <property type="project" value="InterPro"/>
</dbReference>
<dbReference type="InterPro" id="IPR018228">
    <property type="entry name" value="DNase_TatD-rel_CS"/>
</dbReference>
<comment type="similarity">
    <text evidence="1">Belongs to the metallo-dependent hydrolases superfamily. TatD-type hydrolase family.</text>
</comment>
<feature type="compositionally biased region" description="Basic residues" evidence="4">
    <location>
        <begin position="329"/>
        <end position="344"/>
    </location>
</feature>
<dbReference type="KEGG" id="maqu:Maq22A_c17160"/>
<dbReference type="SUPFAM" id="SSF51556">
    <property type="entry name" value="Metallo-dependent hydrolases"/>
    <property type="match status" value="1"/>
</dbReference>
<dbReference type="GO" id="GO:0005829">
    <property type="term" value="C:cytosol"/>
    <property type="evidence" value="ECO:0007669"/>
    <property type="project" value="TreeGrafter"/>
</dbReference>
<dbReference type="NCBIfam" id="TIGR00010">
    <property type="entry name" value="YchF/TatD family DNA exonuclease"/>
    <property type="match status" value="1"/>
</dbReference>
<dbReference type="PANTHER" id="PTHR46124">
    <property type="entry name" value="D-AMINOACYL-TRNA DEACYLASE"/>
    <property type="match status" value="1"/>
</dbReference>
<dbReference type="Proteomes" id="UP000061432">
    <property type="component" value="Chromosome"/>
</dbReference>
<evidence type="ECO:0000313" key="5">
    <source>
        <dbReference type="EMBL" id="BAQ46551.1"/>
    </source>
</evidence>
<evidence type="ECO:0000256" key="3">
    <source>
        <dbReference type="ARBA" id="ARBA00022801"/>
    </source>
</evidence>
<gene>
    <name evidence="5" type="primary">tatD</name>
    <name evidence="5" type="ORF">Maq22A_c17160</name>
</gene>
<evidence type="ECO:0000256" key="1">
    <source>
        <dbReference type="ARBA" id="ARBA00009275"/>
    </source>
</evidence>
<dbReference type="FunFam" id="3.20.20.140:FF:000005">
    <property type="entry name" value="TatD family hydrolase"/>
    <property type="match status" value="1"/>
</dbReference>
<feature type="region of interest" description="Disordered" evidence="4">
    <location>
        <begin position="1"/>
        <end position="67"/>
    </location>
</feature>
<keyword evidence="2" id="KW-0479">Metal-binding</keyword>
<evidence type="ECO:0000256" key="2">
    <source>
        <dbReference type="ARBA" id="ARBA00022723"/>
    </source>
</evidence>
<dbReference type="STRING" id="270351.Maq22A_c17160"/>
<dbReference type="PATRIC" id="fig|270351.10.peg.3302"/>
<proteinExistence type="inferred from homology"/>
<dbReference type="GO" id="GO:0016788">
    <property type="term" value="F:hydrolase activity, acting on ester bonds"/>
    <property type="evidence" value="ECO:0007669"/>
    <property type="project" value="InterPro"/>
</dbReference>
<feature type="compositionally biased region" description="Basic residues" evidence="4">
    <location>
        <begin position="102"/>
        <end position="111"/>
    </location>
</feature>
<feature type="compositionally biased region" description="Low complexity" evidence="4">
    <location>
        <begin position="1"/>
        <end position="21"/>
    </location>
</feature>
<dbReference type="Pfam" id="PF01026">
    <property type="entry name" value="TatD_DNase"/>
    <property type="match status" value="1"/>
</dbReference>
<accession>A0A0C6F1Q2</accession>
<organism evidence="5 6">
    <name type="scientific">Methylobacterium aquaticum</name>
    <dbReference type="NCBI Taxonomy" id="270351"/>
    <lineage>
        <taxon>Bacteria</taxon>
        <taxon>Pseudomonadati</taxon>
        <taxon>Pseudomonadota</taxon>
        <taxon>Alphaproteobacteria</taxon>
        <taxon>Hyphomicrobiales</taxon>
        <taxon>Methylobacteriaceae</taxon>
        <taxon>Methylobacterium</taxon>
    </lineage>
</organism>
<feature type="region of interest" description="Disordered" evidence="4">
    <location>
        <begin position="96"/>
        <end position="370"/>
    </location>
</feature>
<dbReference type="PANTHER" id="PTHR46124:SF2">
    <property type="entry name" value="D-AMINOACYL-TRNA DEACYLASE"/>
    <property type="match status" value="1"/>
</dbReference>
<dbReference type="InterPro" id="IPR015991">
    <property type="entry name" value="TatD/YcfH-like"/>
</dbReference>